<sequence>MKKTFIFVVLVVVLTILSACGNSEQDVPSDAKVVQNFEYTNQEGQAYGLENLKDKVWIVDFVFTNCETVCPPMTANMAKIQEMAKNKGLSVEFISFSVDPELDKPEVLKQFGEQFQVDFTNWNFLTGYTQKEIETFAAENFGAHVQKPKSTDQVIHGTSFYMVDQDGYVVRKYSGLENTPYEQIINDIESFQ</sequence>
<dbReference type="InterPro" id="IPR036249">
    <property type="entry name" value="Thioredoxin-like_sf"/>
</dbReference>
<gene>
    <name evidence="5" type="ORF">ACFSCX_17800</name>
</gene>
<dbReference type="Gene3D" id="3.40.30.10">
    <property type="entry name" value="Glutaredoxin"/>
    <property type="match status" value="1"/>
</dbReference>
<dbReference type="PANTHER" id="PTHR12151:SF25">
    <property type="entry name" value="LINALOOL DEHYDRATASE_ISOMERASE DOMAIN-CONTAINING PROTEIN"/>
    <property type="match status" value="1"/>
</dbReference>
<dbReference type="SUPFAM" id="SSF52833">
    <property type="entry name" value="Thioredoxin-like"/>
    <property type="match status" value="1"/>
</dbReference>
<name>A0ABW4LU41_9BACI</name>
<evidence type="ECO:0000259" key="4">
    <source>
        <dbReference type="PROSITE" id="PS51352"/>
    </source>
</evidence>
<evidence type="ECO:0000256" key="3">
    <source>
        <dbReference type="SAM" id="SignalP"/>
    </source>
</evidence>
<reference evidence="6" key="1">
    <citation type="journal article" date="2019" name="Int. J. Syst. Evol. Microbiol.">
        <title>The Global Catalogue of Microorganisms (GCM) 10K type strain sequencing project: providing services to taxonomists for standard genome sequencing and annotation.</title>
        <authorList>
            <consortium name="The Broad Institute Genomics Platform"/>
            <consortium name="The Broad Institute Genome Sequencing Center for Infectious Disease"/>
            <person name="Wu L."/>
            <person name="Ma J."/>
        </authorList>
    </citation>
    <scope>NUCLEOTIDE SEQUENCE [LARGE SCALE GENOMIC DNA]</scope>
    <source>
        <strain evidence="6">CCUG 49339</strain>
    </source>
</reference>
<comment type="caution">
    <text evidence="5">The sequence shown here is derived from an EMBL/GenBank/DDBJ whole genome shotgun (WGS) entry which is preliminary data.</text>
</comment>
<dbReference type="InterPro" id="IPR003782">
    <property type="entry name" value="SCO1/SenC"/>
</dbReference>
<keyword evidence="3" id="KW-0732">Signal</keyword>
<evidence type="ECO:0000256" key="2">
    <source>
        <dbReference type="ARBA" id="ARBA00023008"/>
    </source>
</evidence>
<evidence type="ECO:0000313" key="5">
    <source>
        <dbReference type="EMBL" id="MFD1738381.1"/>
    </source>
</evidence>
<proteinExistence type="inferred from homology"/>
<dbReference type="Proteomes" id="UP001597214">
    <property type="component" value="Unassembled WGS sequence"/>
</dbReference>
<dbReference type="CDD" id="cd02968">
    <property type="entry name" value="SCO"/>
    <property type="match status" value="1"/>
</dbReference>
<organism evidence="5 6">
    <name type="scientific">Bacillus salitolerans</name>
    <dbReference type="NCBI Taxonomy" id="1437434"/>
    <lineage>
        <taxon>Bacteria</taxon>
        <taxon>Bacillati</taxon>
        <taxon>Bacillota</taxon>
        <taxon>Bacilli</taxon>
        <taxon>Bacillales</taxon>
        <taxon>Bacillaceae</taxon>
        <taxon>Bacillus</taxon>
    </lineage>
</organism>
<dbReference type="RefSeq" id="WP_377929591.1">
    <property type="nucleotide sequence ID" value="NZ_JBHUEM010000045.1"/>
</dbReference>
<accession>A0ABW4LU41</accession>
<keyword evidence="2" id="KW-0186">Copper</keyword>
<dbReference type="InterPro" id="IPR013766">
    <property type="entry name" value="Thioredoxin_domain"/>
</dbReference>
<dbReference type="Pfam" id="PF02630">
    <property type="entry name" value="SCO1-SenC"/>
    <property type="match status" value="1"/>
</dbReference>
<evidence type="ECO:0000256" key="1">
    <source>
        <dbReference type="ARBA" id="ARBA00010996"/>
    </source>
</evidence>
<feature type="signal peptide" evidence="3">
    <location>
        <begin position="1"/>
        <end position="21"/>
    </location>
</feature>
<comment type="similarity">
    <text evidence="1">Belongs to the SCO1/2 family.</text>
</comment>
<protein>
    <submittedName>
        <fullName evidence="5">SCO family protein</fullName>
    </submittedName>
</protein>
<keyword evidence="6" id="KW-1185">Reference proteome</keyword>
<dbReference type="PROSITE" id="PS51352">
    <property type="entry name" value="THIOREDOXIN_2"/>
    <property type="match status" value="1"/>
</dbReference>
<dbReference type="PANTHER" id="PTHR12151">
    <property type="entry name" value="ELECTRON TRANSPORT PROTIN SCO1/SENC FAMILY MEMBER"/>
    <property type="match status" value="1"/>
</dbReference>
<feature type="chain" id="PRO_5045576729" evidence="3">
    <location>
        <begin position="22"/>
        <end position="192"/>
    </location>
</feature>
<feature type="domain" description="Thioredoxin" evidence="4">
    <location>
        <begin position="28"/>
        <end position="192"/>
    </location>
</feature>
<dbReference type="PROSITE" id="PS51257">
    <property type="entry name" value="PROKAR_LIPOPROTEIN"/>
    <property type="match status" value="1"/>
</dbReference>
<dbReference type="EMBL" id="JBHUEM010000045">
    <property type="protein sequence ID" value="MFD1738381.1"/>
    <property type="molecule type" value="Genomic_DNA"/>
</dbReference>
<evidence type="ECO:0000313" key="6">
    <source>
        <dbReference type="Proteomes" id="UP001597214"/>
    </source>
</evidence>